<accession>A0ACB9ILA8</accession>
<protein>
    <submittedName>
        <fullName evidence="1">Uncharacterized protein</fullName>
    </submittedName>
</protein>
<sequence>MDRKPLAIRIQTIRTHLQLVDTIGKFSFLDADVEQTFRDIGYGGNPKLIEGEMPNFSTTGKKLSSVSHSLRVFNNMKVHSLAFHGIDGSVANILQAQLVSMKVIMENNKLLKHILLSLAAIIPSTTALTPAKETEKNVLTTTTDDPQRIIPGTNMPLGLADELARRLQEQEDEAMRKESVERKLEVYQSRMAAKRKIQKKISQKESDKAQRKIWQNELVVSGKFGLKYLIGIKMSTLSEMMKQVRKDQVIAQQNISSTISQPSQPAESLKVKMETAEELKSIV</sequence>
<reference evidence="1 2" key="2">
    <citation type="journal article" date="2022" name="Mol. Ecol. Resour.">
        <title>The genomes of chicory, endive, great burdock and yacon provide insights into Asteraceae paleo-polyploidization history and plant inulin production.</title>
        <authorList>
            <person name="Fan W."/>
            <person name="Wang S."/>
            <person name="Wang H."/>
            <person name="Wang A."/>
            <person name="Jiang F."/>
            <person name="Liu H."/>
            <person name="Zhao H."/>
            <person name="Xu D."/>
            <person name="Zhang Y."/>
        </authorList>
    </citation>
    <scope>NUCLEOTIDE SEQUENCE [LARGE SCALE GENOMIC DNA]</scope>
    <source>
        <strain evidence="2">cv. Yunnan</strain>
        <tissue evidence="1">Leaves</tissue>
    </source>
</reference>
<evidence type="ECO:0000313" key="1">
    <source>
        <dbReference type="EMBL" id="KAI3808175.1"/>
    </source>
</evidence>
<evidence type="ECO:0000313" key="2">
    <source>
        <dbReference type="Proteomes" id="UP001056120"/>
    </source>
</evidence>
<name>A0ACB9ILA8_9ASTR</name>
<keyword evidence="2" id="KW-1185">Reference proteome</keyword>
<organism evidence="1 2">
    <name type="scientific">Smallanthus sonchifolius</name>
    <dbReference type="NCBI Taxonomy" id="185202"/>
    <lineage>
        <taxon>Eukaryota</taxon>
        <taxon>Viridiplantae</taxon>
        <taxon>Streptophyta</taxon>
        <taxon>Embryophyta</taxon>
        <taxon>Tracheophyta</taxon>
        <taxon>Spermatophyta</taxon>
        <taxon>Magnoliopsida</taxon>
        <taxon>eudicotyledons</taxon>
        <taxon>Gunneridae</taxon>
        <taxon>Pentapetalae</taxon>
        <taxon>asterids</taxon>
        <taxon>campanulids</taxon>
        <taxon>Asterales</taxon>
        <taxon>Asteraceae</taxon>
        <taxon>Asteroideae</taxon>
        <taxon>Heliantheae alliance</taxon>
        <taxon>Millerieae</taxon>
        <taxon>Smallanthus</taxon>
    </lineage>
</organism>
<reference evidence="2" key="1">
    <citation type="journal article" date="2022" name="Mol. Ecol. Resour.">
        <title>The genomes of chicory, endive, great burdock and yacon provide insights into Asteraceae palaeo-polyploidization history and plant inulin production.</title>
        <authorList>
            <person name="Fan W."/>
            <person name="Wang S."/>
            <person name="Wang H."/>
            <person name="Wang A."/>
            <person name="Jiang F."/>
            <person name="Liu H."/>
            <person name="Zhao H."/>
            <person name="Xu D."/>
            <person name="Zhang Y."/>
        </authorList>
    </citation>
    <scope>NUCLEOTIDE SEQUENCE [LARGE SCALE GENOMIC DNA]</scope>
    <source>
        <strain evidence="2">cv. Yunnan</strain>
    </source>
</reference>
<gene>
    <name evidence="1" type="ORF">L1987_24121</name>
</gene>
<proteinExistence type="predicted"/>
<dbReference type="Proteomes" id="UP001056120">
    <property type="component" value="Linkage Group LG08"/>
</dbReference>
<comment type="caution">
    <text evidence="1">The sequence shown here is derived from an EMBL/GenBank/DDBJ whole genome shotgun (WGS) entry which is preliminary data.</text>
</comment>
<dbReference type="EMBL" id="CM042025">
    <property type="protein sequence ID" value="KAI3808175.1"/>
    <property type="molecule type" value="Genomic_DNA"/>
</dbReference>